<evidence type="ECO:0000313" key="1">
    <source>
        <dbReference type="EMBL" id="KAF9650315.1"/>
    </source>
</evidence>
<accession>A0ACB6ZKH4</accession>
<evidence type="ECO:0000313" key="2">
    <source>
        <dbReference type="Proteomes" id="UP000886501"/>
    </source>
</evidence>
<sequence length="727" mass="79208">MAEGEKFRWEPALDPDSIVIPGLNTAAPTADQIEQIDQLITLKLQKIDGQFARIQWLAEHKLLPAVKRYSNGVQPVREAARFWVQFFEMAARMRVPRHDDFEDPEQEEDIAEEEDHESEGGPVPWETSAEHPGVELDQSTSTVTTGTEDIDVFDSTPQPLRSRPHSRSHSRQGLFDPGKTPSESSFLPGGDIVSSTPAAIGKRRAAGLADDGPSWTSSIESSLHRLNEELDMLGMDPNPTPQSQASSASIIDATPTASIHGSTRPKGKGRANLPESPMLRNILTKNANTSTVKKAPPSPILFDVGIPGLSTPLRRDAAKILARMNPYLPSNTKPNDWSSVVDLSVHKLSSPKRQPPVPSSSRLLSEGGGGSNAERRTGYHPSPITIKRFERPNRGPELQQTPRKEAVARIGKDLLWDAGHRQQLFSKHDPSYSHGSSSTGPGWDMYSQRRSVKDSDSTASTIADPPSLSRYVEPSDPDSTARSELDLDSIMRRVGLDLNIKLGDIGTSTTSGGHTTTNPVSTLTKPSVQRTFEPPISDRPAPVFTRALRTPSSERHRRELEQQQQQLYGSIRVGMDNETVIGRGSLEDEDDSFDDDDDQPNNTVNPSAAFLAASQRQGNFDNSFDSNDDSFSGDEVSGEGVAVHPFATFGGGGFDDDDSFDDSTQMDNGGIGGDTETVFGARHAQMPAQGHRQLKMFGEEIAEDSQGFGVTITSQESPTPKWPPSRG</sequence>
<organism evidence="1 2">
    <name type="scientific">Thelephora ganbajun</name>
    <name type="common">Ganba fungus</name>
    <dbReference type="NCBI Taxonomy" id="370292"/>
    <lineage>
        <taxon>Eukaryota</taxon>
        <taxon>Fungi</taxon>
        <taxon>Dikarya</taxon>
        <taxon>Basidiomycota</taxon>
        <taxon>Agaricomycotina</taxon>
        <taxon>Agaricomycetes</taxon>
        <taxon>Thelephorales</taxon>
        <taxon>Thelephoraceae</taxon>
        <taxon>Thelephora</taxon>
    </lineage>
</organism>
<comment type="caution">
    <text evidence="1">The sequence shown here is derived from an EMBL/GenBank/DDBJ whole genome shotgun (WGS) entry which is preliminary data.</text>
</comment>
<protein>
    <submittedName>
        <fullName evidence="1">Uncharacterized protein</fullName>
    </submittedName>
</protein>
<keyword evidence="2" id="KW-1185">Reference proteome</keyword>
<name>A0ACB6ZKH4_THEGA</name>
<reference evidence="1" key="1">
    <citation type="submission" date="2019-10" db="EMBL/GenBank/DDBJ databases">
        <authorList>
            <consortium name="DOE Joint Genome Institute"/>
            <person name="Kuo A."/>
            <person name="Miyauchi S."/>
            <person name="Kiss E."/>
            <person name="Drula E."/>
            <person name="Kohler A."/>
            <person name="Sanchez-Garcia M."/>
            <person name="Andreopoulos B."/>
            <person name="Barry K.W."/>
            <person name="Bonito G."/>
            <person name="Buee M."/>
            <person name="Carver A."/>
            <person name="Chen C."/>
            <person name="Cichocki N."/>
            <person name="Clum A."/>
            <person name="Culley D."/>
            <person name="Crous P.W."/>
            <person name="Fauchery L."/>
            <person name="Girlanda M."/>
            <person name="Hayes R."/>
            <person name="Keri Z."/>
            <person name="Labutti K."/>
            <person name="Lipzen A."/>
            <person name="Lombard V."/>
            <person name="Magnuson J."/>
            <person name="Maillard F."/>
            <person name="Morin E."/>
            <person name="Murat C."/>
            <person name="Nolan M."/>
            <person name="Ohm R."/>
            <person name="Pangilinan J."/>
            <person name="Pereira M."/>
            <person name="Perotto S."/>
            <person name="Peter M."/>
            <person name="Riley R."/>
            <person name="Sitrit Y."/>
            <person name="Stielow B."/>
            <person name="Szollosi G."/>
            <person name="Zifcakova L."/>
            <person name="Stursova M."/>
            <person name="Spatafora J.W."/>
            <person name="Tedersoo L."/>
            <person name="Vaario L.-M."/>
            <person name="Yamada A."/>
            <person name="Yan M."/>
            <person name="Wang P."/>
            <person name="Xu J."/>
            <person name="Bruns T."/>
            <person name="Baldrian P."/>
            <person name="Vilgalys R."/>
            <person name="Henrissat B."/>
            <person name="Grigoriev I.V."/>
            <person name="Hibbett D."/>
            <person name="Nagy L.G."/>
            <person name="Martin F.M."/>
        </authorList>
    </citation>
    <scope>NUCLEOTIDE SEQUENCE</scope>
    <source>
        <strain evidence="1">P2</strain>
    </source>
</reference>
<reference evidence="1" key="2">
    <citation type="journal article" date="2020" name="Nat. Commun.">
        <title>Large-scale genome sequencing of mycorrhizal fungi provides insights into the early evolution of symbiotic traits.</title>
        <authorList>
            <person name="Miyauchi S."/>
            <person name="Kiss E."/>
            <person name="Kuo A."/>
            <person name="Drula E."/>
            <person name="Kohler A."/>
            <person name="Sanchez-Garcia M."/>
            <person name="Morin E."/>
            <person name="Andreopoulos B."/>
            <person name="Barry K.W."/>
            <person name="Bonito G."/>
            <person name="Buee M."/>
            <person name="Carver A."/>
            <person name="Chen C."/>
            <person name="Cichocki N."/>
            <person name="Clum A."/>
            <person name="Culley D."/>
            <person name="Crous P.W."/>
            <person name="Fauchery L."/>
            <person name="Girlanda M."/>
            <person name="Hayes R.D."/>
            <person name="Keri Z."/>
            <person name="LaButti K."/>
            <person name="Lipzen A."/>
            <person name="Lombard V."/>
            <person name="Magnuson J."/>
            <person name="Maillard F."/>
            <person name="Murat C."/>
            <person name="Nolan M."/>
            <person name="Ohm R.A."/>
            <person name="Pangilinan J."/>
            <person name="Pereira M.F."/>
            <person name="Perotto S."/>
            <person name="Peter M."/>
            <person name="Pfister S."/>
            <person name="Riley R."/>
            <person name="Sitrit Y."/>
            <person name="Stielow J.B."/>
            <person name="Szollosi G."/>
            <person name="Zifcakova L."/>
            <person name="Stursova M."/>
            <person name="Spatafora J.W."/>
            <person name="Tedersoo L."/>
            <person name="Vaario L.M."/>
            <person name="Yamada A."/>
            <person name="Yan M."/>
            <person name="Wang P."/>
            <person name="Xu J."/>
            <person name="Bruns T."/>
            <person name="Baldrian P."/>
            <person name="Vilgalys R."/>
            <person name="Dunand C."/>
            <person name="Henrissat B."/>
            <person name="Grigoriev I.V."/>
            <person name="Hibbett D."/>
            <person name="Nagy L.G."/>
            <person name="Martin F.M."/>
        </authorList>
    </citation>
    <scope>NUCLEOTIDE SEQUENCE</scope>
    <source>
        <strain evidence="1">P2</strain>
    </source>
</reference>
<dbReference type="Proteomes" id="UP000886501">
    <property type="component" value="Unassembled WGS sequence"/>
</dbReference>
<gene>
    <name evidence="1" type="ORF">BDM02DRAFT_3185523</name>
</gene>
<proteinExistence type="predicted"/>
<dbReference type="EMBL" id="MU117986">
    <property type="protein sequence ID" value="KAF9650315.1"/>
    <property type="molecule type" value="Genomic_DNA"/>
</dbReference>